<dbReference type="InterPro" id="IPR036163">
    <property type="entry name" value="HMA_dom_sf"/>
</dbReference>
<organism evidence="2">
    <name type="scientific">marine metagenome</name>
    <dbReference type="NCBI Taxonomy" id="408172"/>
    <lineage>
        <taxon>unclassified sequences</taxon>
        <taxon>metagenomes</taxon>
        <taxon>ecological metagenomes</taxon>
    </lineage>
</organism>
<proteinExistence type="predicted"/>
<sequence length="106" mass="12030">MKIILLSLSFIGLLLSNELTATYYVDGMMCAMNCPKKVNESLNGVKGIKSCKVDFETKTATVVYDDEMIDSYKIAKTIAKSTYYKVNNLNEKEKSDSFWNWLFGKS</sequence>
<name>A0A382CFP1_9ZZZZ</name>
<feature type="domain" description="HMA" evidence="1">
    <location>
        <begin position="19"/>
        <end position="86"/>
    </location>
</feature>
<gene>
    <name evidence="2" type="ORF">METZ01_LOCUS177335</name>
</gene>
<dbReference type="InterPro" id="IPR006121">
    <property type="entry name" value="HMA_dom"/>
</dbReference>
<protein>
    <recommendedName>
        <fullName evidence="1">HMA domain-containing protein</fullName>
    </recommendedName>
</protein>
<accession>A0A382CFP1</accession>
<dbReference type="SUPFAM" id="SSF55008">
    <property type="entry name" value="HMA, heavy metal-associated domain"/>
    <property type="match status" value="1"/>
</dbReference>
<dbReference type="Gene3D" id="3.30.70.100">
    <property type="match status" value="1"/>
</dbReference>
<evidence type="ECO:0000259" key="1">
    <source>
        <dbReference type="PROSITE" id="PS50846"/>
    </source>
</evidence>
<dbReference type="Pfam" id="PF00403">
    <property type="entry name" value="HMA"/>
    <property type="match status" value="1"/>
</dbReference>
<reference evidence="2" key="1">
    <citation type="submission" date="2018-05" db="EMBL/GenBank/DDBJ databases">
        <authorList>
            <person name="Lanie J.A."/>
            <person name="Ng W.-L."/>
            <person name="Kazmierczak K.M."/>
            <person name="Andrzejewski T.M."/>
            <person name="Davidsen T.M."/>
            <person name="Wayne K.J."/>
            <person name="Tettelin H."/>
            <person name="Glass J.I."/>
            <person name="Rusch D."/>
            <person name="Podicherti R."/>
            <person name="Tsui H.-C.T."/>
            <person name="Winkler M.E."/>
        </authorList>
    </citation>
    <scope>NUCLEOTIDE SEQUENCE</scope>
</reference>
<dbReference type="GO" id="GO:0046872">
    <property type="term" value="F:metal ion binding"/>
    <property type="evidence" value="ECO:0007669"/>
    <property type="project" value="InterPro"/>
</dbReference>
<dbReference type="EMBL" id="UINC01034126">
    <property type="protein sequence ID" value="SVB24481.1"/>
    <property type="molecule type" value="Genomic_DNA"/>
</dbReference>
<evidence type="ECO:0000313" key="2">
    <source>
        <dbReference type="EMBL" id="SVB24481.1"/>
    </source>
</evidence>
<dbReference type="CDD" id="cd00371">
    <property type="entry name" value="HMA"/>
    <property type="match status" value="1"/>
</dbReference>
<dbReference type="PROSITE" id="PS50846">
    <property type="entry name" value="HMA_2"/>
    <property type="match status" value="1"/>
</dbReference>
<dbReference type="AlphaFoldDB" id="A0A382CFP1"/>